<comment type="catalytic activity">
    <reaction evidence="1 10">
        <text>Transfers a segment of a (1-&gt;4)-alpha-D-glucan to a new position in an acceptor, which may be glucose or a (1-&gt;4)-alpha-D-glucan.</text>
        <dbReference type="EC" id="2.4.1.25"/>
    </reaction>
</comment>
<evidence type="ECO:0000313" key="12">
    <source>
        <dbReference type="Proteomes" id="UP000264120"/>
    </source>
</evidence>
<keyword evidence="6 10" id="KW-0808">Transferase</keyword>
<dbReference type="KEGG" id="ksc:CD178_02607"/>
<evidence type="ECO:0000256" key="2">
    <source>
        <dbReference type="ARBA" id="ARBA00005684"/>
    </source>
</evidence>
<dbReference type="EC" id="2.4.1.25" evidence="3 10"/>
<keyword evidence="12" id="KW-1185">Reference proteome</keyword>
<evidence type="ECO:0000256" key="9">
    <source>
        <dbReference type="ARBA" id="ARBA00031501"/>
    </source>
</evidence>
<dbReference type="InterPro" id="IPR017853">
    <property type="entry name" value="GH"/>
</dbReference>
<dbReference type="PANTHER" id="PTHR32438:SF5">
    <property type="entry name" value="4-ALPHA-GLUCANOTRANSFERASE DPE1, CHLOROPLASTIC_AMYLOPLASTIC"/>
    <property type="match status" value="1"/>
</dbReference>
<evidence type="ECO:0000256" key="7">
    <source>
        <dbReference type="ARBA" id="ARBA00023277"/>
    </source>
</evidence>
<dbReference type="OrthoDB" id="9761577at2"/>
<sequence length="689" mass="73592">MTDRTLIERARRAGLSVRWRDTAGRVQQVPGENLSRLLNVVESMSGRATGTGLPAMIVAISGRPTPLPLPEGMQSSPFRITLENGERLEGSLRQIRGKPALPALTVHGYHQLEIGPHATRLAVAPASCPTINTITGTENARIWGVGAQTYGLRMPGDGGIGHFGAVATLARLAGARGADALAISPAHAMFAARPGQYSPYSPSTRLFLNALLADPHAVFDTATVQAAMQKGGRAYVDALKNLETTPLIDWAAASGYRYQLLRRLYEDRVASQPPAELAAFRAAGGTALERHAIFETLHAHFATYGARGGDWRRWPVAMRQPASPEVARFAAEFAHDVGFHVFVQWLAARSLAQACHTARASGMRVGIIADMAVGIDPTGSECWARQEEFLTGASIGAPPDALSPLGQDWGLTTFSPAGLRATGYRAFIETLRAGFAHGGGLRIDHVMGLERLWVIPQGGSSAEGAYLSFPLSDLLPLVALEAERARAVVIGEDLGTVTASFRKAAQQRGVMGMNVLFFERTSHGAFRPPVAWSPGSAAFTTTHDLPTVAGWWQGVDIDWRAQLNQFAPGTTADTQRTERENDRTALWSALSAARGTAGGKRVAEKPPATVAGARQVVDDAIGFVAATPCPLGIIALEDLLGLAEQPNLPGTTTGHPNWRRRYAGMTATLLSGADARRRVNRLRAERGHA</sequence>
<dbReference type="Proteomes" id="UP000264120">
    <property type="component" value="Chromosome"/>
</dbReference>
<dbReference type="Pfam" id="PF02446">
    <property type="entry name" value="Glyco_hydro_77"/>
    <property type="match status" value="1"/>
</dbReference>
<protein>
    <recommendedName>
        <fullName evidence="4 10">4-alpha-glucanotransferase</fullName>
        <ecNumber evidence="3 10">2.4.1.25</ecNumber>
    </recommendedName>
    <alternativeName>
        <fullName evidence="8 10">Amylomaltase</fullName>
    </alternativeName>
    <alternativeName>
        <fullName evidence="9 10">Disproportionating enzyme</fullName>
    </alternativeName>
</protein>
<evidence type="ECO:0000256" key="5">
    <source>
        <dbReference type="ARBA" id="ARBA00022676"/>
    </source>
</evidence>
<evidence type="ECO:0000256" key="8">
    <source>
        <dbReference type="ARBA" id="ARBA00031423"/>
    </source>
</evidence>
<dbReference type="AlphaFoldDB" id="A0A347WER1"/>
<dbReference type="Gene3D" id="3.20.20.80">
    <property type="entry name" value="Glycosidases"/>
    <property type="match status" value="1"/>
</dbReference>
<dbReference type="NCBIfam" id="TIGR00217">
    <property type="entry name" value="malQ"/>
    <property type="match status" value="1"/>
</dbReference>
<evidence type="ECO:0000256" key="6">
    <source>
        <dbReference type="ARBA" id="ARBA00022679"/>
    </source>
</evidence>
<keyword evidence="5 10" id="KW-0328">Glycosyltransferase</keyword>
<proteinExistence type="inferred from homology"/>
<dbReference type="EMBL" id="CP023036">
    <property type="protein sequence ID" value="AXY23354.1"/>
    <property type="molecule type" value="Genomic_DNA"/>
</dbReference>
<evidence type="ECO:0000313" key="11">
    <source>
        <dbReference type="EMBL" id="AXY23354.1"/>
    </source>
</evidence>
<organism evidence="11 12">
    <name type="scientific">Komagataeibacter saccharivorans</name>
    <dbReference type="NCBI Taxonomy" id="265959"/>
    <lineage>
        <taxon>Bacteria</taxon>
        <taxon>Pseudomonadati</taxon>
        <taxon>Pseudomonadota</taxon>
        <taxon>Alphaproteobacteria</taxon>
        <taxon>Acetobacterales</taxon>
        <taxon>Acetobacteraceae</taxon>
        <taxon>Komagataeibacter</taxon>
    </lineage>
</organism>
<accession>A0A347WER1</accession>
<dbReference type="PANTHER" id="PTHR32438">
    <property type="entry name" value="4-ALPHA-GLUCANOTRANSFERASE DPE1, CHLOROPLASTIC/AMYLOPLASTIC"/>
    <property type="match status" value="1"/>
</dbReference>
<evidence type="ECO:0000256" key="1">
    <source>
        <dbReference type="ARBA" id="ARBA00000439"/>
    </source>
</evidence>
<evidence type="ECO:0000256" key="4">
    <source>
        <dbReference type="ARBA" id="ARBA00020295"/>
    </source>
</evidence>
<dbReference type="SUPFAM" id="SSF51445">
    <property type="entry name" value="(Trans)glycosidases"/>
    <property type="match status" value="1"/>
</dbReference>
<name>A0A347WER1_9PROT</name>
<reference evidence="11 12" key="1">
    <citation type="submission" date="2017-08" db="EMBL/GenBank/DDBJ databases">
        <title>Complete genome sequence of Gluconacetobacter saccharivorans CV1 isolated from Fermented Vinegar.</title>
        <authorList>
            <person name="Kim S.-Y."/>
        </authorList>
    </citation>
    <scope>NUCLEOTIDE SEQUENCE [LARGE SCALE GENOMIC DNA]</scope>
    <source>
        <strain evidence="11 12">CV1</strain>
    </source>
</reference>
<gene>
    <name evidence="11" type="primary">malQ</name>
    <name evidence="11" type="ORF">CD178_02607</name>
</gene>
<dbReference type="InterPro" id="IPR003385">
    <property type="entry name" value="Glyco_hydro_77"/>
</dbReference>
<comment type="similarity">
    <text evidence="2 10">Belongs to the disproportionating enzyme family.</text>
</comment>
<evidence type="ECO:0000256" key="10">
    <source>
        <dbReference type="RuleBase" id="RU361207"/>
    </source>
</evidence>
<dbReference type="RefSeq" id="WP_118963297.1">
    <property type="nucleotide sequence ID" value="NZ_CP023036.1"/>
</dbReference>
<evidence type="ECO:0000256" key="3">
    <source>
        <dbReference type="ARBA" id="ARBA00012560"/>
    </source>
</evidence>
<keyword evidence="7 10" id="KW-0119">Carbohydrate metabolism</keyword>
<dbReference type="GO" id="GO:0004134">
    <property type="term" value="F:4-alpha-glucanotransferase activity"/>
    <property type="evidence" value="ECO:0007669"/>
    <property type="project" value="UniProtKB-EC"/>
</dbReference>
<dbReference type="GO" id="GO:0005975">
    <property type="term" value="P:carbohydrate metabolic process"/>
    <property type="evidence" value="ECO:0007669"/>
    <property type="project" value="InterPro"/>
</dbReference>